<feature type="signal peptide" evidence="2">
    <location>
        <begin position="1"/>
        <end position="24"/>
    </location>
</feature>
<dbReference type="Proteomes" id="UP001518925">
    <property type="component" value="Unassembled WGS sequence"/>
</dbReference>
<dbReference type="Pfam" id="PF09935">
    <property type="entry name" value="DUF2167"/>
    <property type="match status" value="1"/>
</dbReference>
<evidence type="ECO:0000256" key="1">
    <source>
        <dbReference type="SAM" id="Phobius"/>
    </source>
</evidence>
<dbReference type="InterPro" id="IPR018682">
    <property type="entry name" value="DUF2167_membr"/>
</dbReference>
<feature type="chain" id="PRO_5045874242" evidence="2">
    <location>
        <begin position="25"/>
        <end position="282"/>
    </location>
</feature>
<keyword evidence="1" id="KW-1133">Transmembrane helix</keyword>
<keyword evidence="1" id="KW-0472">Membrane</keyword>
<reference evidence="3 4" key="1">
    <citation type="submission" date="2021-02" db="EMBL/GenBank/DDBJ databases">
        <title>Bacillus sp. RD4P76, an endophyte from a halophyte.</title>
        <authorList>
            <person name="Sun J.-Q."/>
        </authorList>
    </citation>
    <scope>NUCLEOTIDE SEQUENCE [LARGE SCALE GENOMIC DNA]</scope>
    <source>
        <strain evidence="3 4">RD4P76</strain>
    </source>
</reference>
<feature type="transmembrane region" description="Helical" evidence="1">
    <location>
        <begin position="246"/>
        <end position="272"/>
    </location>
</feature>
<proteinExistence type="predicted"/>
<comment type="caution">
    <text evidence="3">The sequence shown here is derived from an EMBL/GenBank/DDBJ whole genome shotgun (WGS) entry which is preliminary data.</text>
</comment>
<keyword evidence="4" id="KW-1185">Reference proteome</keyword>
<name>A0ABS2DL99_9BACI</name>
<evidence type="ECO:0000313" key="3">
    <source>
        <dbReference type="EMBL" id="MBM6619167.1"/>
    </source>
</evidence>
<evidence type="ECO:0000256" key="2">
    <source>
        <dbReference type="SAM" id="SignalP"/>
    </source>
</evidence>
<organism evidence="3 4">
    <name type="scientific">Bacillus suaedaesalsae</name>
    <dbReference type="NCBI Taxonomy" id="2810349"/>
    <lineage>
        <taxon>Bacteria</taxon>
        <taxon>Bacillati</taxon>
        <taxon>Bacillota</taxon>
        <taxon>Bacilli</taxon>
        <taxon>Bacillales</taxon>
        <taxon>Bacillaceae</taxon>
        <taxon>Bacillus</taxon>
    </lineage>
</organism>
<gene>
    <name evidence="3" type="ORF">JR050_15975</name>
</gene>
<dbReference type="RefSeq" id="WP_204204520.1">
    <property type="nucleotide sequence ID" value="NZ_JAFELM010000039.1"/>
</dbReference>
<accession>A0ABS2DL99</accession>
<evidence type="ECO:0000313" key="4">
    <source>
        <dbReference type="Proteomes" id="UP001518925"/>
    </source>
</evidence>
<keyword evidence="2" id="KW-0732">Signal</keyword>
<sequence>MKLKLFTYFAVFIFILQLVTPAFAEGELNWISGPTTVDVDDLATIELSEDYVFLNKEDTVAFNNEIGNYETGLEIGSIYPASEDEDWFIIFEYDDTTGYIENPTEEKIDADEILASYKEGNEEANKELEKDGFAPINVIGWTKEPFFDSKTKNLAWALELESEGESIVNYNVRLLNRFGSVSAVLVADSSELERLIPEVDRVLEGFSFKEGQRYEDFDPEKDKIAQFGLAALITGGAGVAAVKSGLLATLLVFVKKFGILIVAAIGGVIALIKKVKGKKDKN</sequence>
<dbReference type="EMBL" id="JAFELM010000039">
    <property type="protein sequence ID" value="MBM6619167.1"/>
    <property type="molecule type" value="Genomic_DNA"/>
</dbReference>
<keyword evidence="1" id="KW-0812">Transmembrane</keyword>
<protein>
    <submittedName>
        <fullName evidence="3">DUF2167 domain-containing protein</fullName>
    </submittedName>
</protein>